<protein>
    <recommendedName>
        <fullName evidence="6">Choline/carnitine acyltransferase domain-containing protein</fullName>
    </recommendedName>
</protein>
<dbReference type="InterPro" id="IPR023213">
    <property type="entry name" value="CAT-like_dom_sf"/>
</dbReference>
<dbReference type="InterPro" id="IPR039551">
    <property type="entry name" value="Cho/carn_acyl_trans"/>
</dbReference>
<dbReference type="Gene3D" id="3.30.559.10">
    <property type="entry name" value="Chloramphenicol acetyltransferase-like domain"/>
    <property type="match status" value="1"/>
</dbReference>
<feature type="domain" description="Choline/carnitine acyltransferase" evidence="6">
    <location>
        <begin position="43"/>
        <end position="624"/>
    </location>
</feature>
<keyword evidence="8" id="KW-1185">Reference proteome</keyword>
<dbReference type="OrthoDB" id="240216at2759"/>
<feature type="active site" description="Proton acceptor" evidence="4">
    <location>
        <position position="357"/>
    </location>
</feature>
<dbReference type="GO" id="GO:0016746">
    <property type="term" value="F:acyltransferase activity"/>
    <property type="evidence" value="ECO:0007669"/>
    <property type="project" value="UniProtKB-KW"/>
</dbReference>
<dbReference type="Pfam" id="PF00755">
    <property type="entry name" value="Carn_acyltransf"/>
    <property type="match status" value="1"/>
</dbReference>
<sequence length="636" mass="71623">MILNRNVYLVAKRSARMKTNSCKFLSTALPKTFDLESKVPRLQIPPLHQTVDRYLKSVEPWLSKSQFEATTKAAKEFVSPGGLGQVLQQRLQQLDASEKYSWLEKIWLNKAYLEFREPCFLNVNWYASLSEPHNAVLPRPNQALSYQSSEFQLVRASELIANILDFNDRLNSQEIPPDMGKDGAPLCMNQFKYQFGTTRIPKLGIDEVVSKYPNYTRHISVMYKDQVGKVNVYGTDGKRLSKSAIRASLKQLVDKIDSIQEKQPAVGVFTAMNRDFWATARSEMISLSKKNASNMEIIESSLFNVCLDVLADPKMGFDLDYRSNMFLKGDSGNNRWFDKAIQLIVTSSGHAGLNCEHTPVDANTTGRIISEALLSENGPNAYKENEDIGSQSYEPVELLEWELDTKLKEKLMEAKTKTGEFANSVNLETLDMTEFGGDKIKSLKLSPDSFVQMSIQLAYYKLHKTPCPTYEAAATRSFMHGRTECVRVCSNESVAFTKAMENPSMLKENKRMALEAALNSHKTYMGWGLVGQGVDRHLLGLKCQMEQGESDRATLFSDPAFGMSYNYKLSTSNVSPARLFRGGFAPVVHDGYGIAYGIDKNVMRFAISTWKNSECDLGRFKGTLGESVEEIIKLRE</sequence>
<dbReference type="PANTHER" id="PTHR22589">
    <property type="entry name" value="CARNITINE O-ACYLTRANSFERASE"/>
    <property type="match status" value="1"/>
</dbReference>
<comment type="caution">
    <text evidence="7">The sequence shown here is derived from an EMBL/GenBank/DDBJ whole genome shotgun (WGS) entry which is preliminary data.</text>
</comment>
<dbReference type="PROSITE" id="PS00440">
    <property type="entry name" value="ACYLTRANSF_C_2"/>
    <property type="match status" value="1"/>
</dbReference>
<dbReference type="AlphaFoldDB" id="A0A2T9Z2V5"/>
<dbReference type="InterPro" id="IPR000542">
    <property type="entry name" value="Carn_acyl_trans"/>
</dbReference>
<evidence type="ECO:0000256" key="3">
    <source>
        <dbReference type="ARBA" id="ARBA00023315"/>
    </source>
</evidence>
<dbReference type="InterPro" id="IPR042231">
    <property type="entry name" value="Cho/carn_acyl_trans_2"/>
</dbReference>
<dbReference type="EMBL" id="MBFT01000062">
    <property type="protein sequence ID" value="PVU98901.1"/>
    <property type="molecule type" value="Genomic_DNA"/>
</dbReference>
<organism evidence="7 8">
    <name type="scientific">Furculomyces boomerangus</name>
    <dbReference type="NCBI Taxonomy" id="61424"/>
    <lineage>
        <taxon>Eukaryota</taxon>
        <taxon>Fungi</taxon>
        <taxon>Fungi incertae sedis</taxon>
        <taxon>Zoopagomycota</taxon>
        <taxon>Kickxellomycotina</taxon>
        <taxon>Harpellomycetes</taxon>
        <taxon>Harpellales</taxon>
        <taxon>Harpellaceae</taxon>
        <taxon>Furculomyces</taxon>
    </lineage>
</organism>
<evidence type="ECO:0000256" key="1">
    <source>
        <dbReference type="ARBA" id="ARBA00005232"/>
    </source>
</evidence>
<dbReference type="Gene3D" id="3.30.559.70">
    <property type="entry name" value="Choline/Carnitine o-acyltransferase, domain 2"/>
    <property type="match status" value="1"/>
</dbReference>
<comment type="similarity">
    <text evidence="1 5">Belongs to the carnitine/choline acetyltransferase family.</text>
</comment>
<keyword evidence="3 5" id="KW-0012">Acyltransferase</keyword>
<dbReference type="Proteomes" id="UP000245699">
    <property type="component" value="Unassembled WGS sequence"/>
</dbReference>
<evidence type="ECO:0000256" key="2">
    <source>
        <dbReference type="ARBA" id="ARBA00022679"/>
    </source>
</evidence>
<evidence type="ECO:0000256" key="4">
    <source>
        <dbReference type="PIRSR" id="PIRSR600542-1"/>
    </source>
</evidence>
<evidence type="ECO:0000313" key="7">
    <source>
        <dbReference type="EMBL" id="PVU98901.1"/>
    </source>
</evidence>
<evidence type="ECO:0000313" key="8">
    <source>
        <dbReference type="Proteomes" id="UP000245699"/>
    </source>
</evidence>
<name>A0A2T9Z2V5_9FUNG</name>
<accession>A0A2T9Z2V5</accession>
<evidence type="ECO:0000259" key="6">
    <source>
        <dbReference type="Pfam" id="PF00755"/>
    </source>
</evidence>
<gene>
    <name evidence="7" type="ORF">BB559_001171</name>
</gene>
<reference evidence="7 8" key="1">
    <citation type="journal article" date="2018" name="MBio">
        <title>Comparative Genomics Reveals the Core Gene Toolbox for the Fungus-Insect Symbiosis.</title>
        <authorList>
            <person name="Wang Y."/>
            <person name="Stata M."/>
            <person name="Wang W."/>
            <person name="Stajich J.E."/>
            <person name="White M.M."/>
            <person name="Moncalvo J.M."/>
        </authorList>
    </citation>
    <scope>NUCLEOTIDE SEQUENCE [LARGE SCALE GENOMIC DNA]</scope>
    <source>
        <strain evidence="7 8">AUS-77-4</strain>
    </source>
</reference>
<keyword evidence="2 5" id="KW-0808">Transferase</keyword>
<proteinExistence type="inferred from homology"/>
<dbReference type="SUPFAM" id="SSF52777">
    <property type="entry name" value="CoA-dependent acyltransferases"/>
    <property type="match status" value="2"/>
</dbReference>
<dbReference type="STRING" id="61424.A0A2T9Z2V5"/>
<evidence type="ECO:0000256" key="5">
    <source>
        <dbReference type="RuleBase" id="RU003801"/>
    </source>
</evidence>
<dbReference type="PANTHER" id="PTHR22589:SF107">
    <property type="entry name" value="CHOLINE_CARNITINE ACYLTRANSFERASE DOMAIN-CONTAINING PROTEIN"/>
    <property type="match status" value="1"/>
</dbReference>